<dbReference type="Proteomes" id="UP001589734">
    <property type="component" value="Unassembled WGS sequence"/>
</dbReference>
<feature type="transmembrane region" description="Helical" evidence="6">
    <location>
        <begin position="7"/>
        <end position="27"/>
    </location>
</feature>
<feature type="transmembrane region" description="Helical" evidence="6">
    <location>
        <begin position="63"/>
        <end position="83"/>
    </location>
</feature>
<keyword evidence="3" id="KW-0133">Cell shape</keyword>
<keyword evidence="8" id="KW-1185">Reference proteome</keyword>
<comment type="subcellular location">
    <subcellularLocation>
        <location evidence="1">Membrane</location>
        <topology evidence="1">Multi-pass membrane protein</topology>
    </subcellularLocation>
</comment>
<protein>
    <submittedName>
        <fullName evidence="7">FtsW/RodA/SpoVE family cell cycle protein</fullName>
    </submittedName>
</protein>
<evidence type="ECO:0000256" key="4">
    <source>
        <dbReference type="ARBA" id="ARBA00022989"/>
    </source>
</evidence>
<accession>A0ABV6BPV0</accession>
<evidence type="ECO:0000256" key="6">
    <source>
        <dbReference type="SAM" id="Phobius"/>
    </source>
</evidence>
<evidence type="ECO:0000256" key="1">
    <source>
        <dbReference type="ARBA" id="ARBA00004141"/>
    </source>
</evidence>
<proteinExistence type="predicted"/>
<evidence type="ECO:0000256" key="2">
    <source>
        <dbReference type="ARBA" id="ARBA00022692"/>
    </source>
</evidence>
<keyword evidence="5 6" id="KW-0472">Membrane</keyword>
<evidence type="ECO:0000256" key="5">
    <source>
        <dbReference type="ARBA" id="ARBA00023136"/>
    </source>
</evidence>
<evidence type="ECO:0000313" key="8">
    <source>
        <dbReference type="Proteomes" id="UP001589734"/>
    </source>
</evidence>
<evidence type="ECO:0000256" key="3">
    <source>
        <dbReference type="ARBA" id="ARBA00022960"/>
    </source>
</evidence>
<dbReference type="EMBL" id="JBHLYW010000008">
    <property type="protein sequence ID" value="MFC0077484.1"/>
    <property type="molecule type" value="Genomic_DNA"/>
</dbReference>
<reference evidence="7 8" key="1">
    <citation type="submission" date="2024-09" db="EMBL/GenBank/DDBJ databases">
        <authorList>
            <person name="Sun Q."/>
            <person name="Mori K."/>
        </authorList>
    </citation>
    <scope>NUCLEOTIDE SEQUENCE [LARGE SCALE GENOMIC DNA]</scope>
    <source>
        <strain evidence="7 8">CGMCC 1.12926</strain>
    </source>
</reference>
<organism evidence="7 8">
    <name type="scientific">Flavobacterium procerum</name>
    <dbReference type="NCBI Taxonomy" id="1455569"/>
    <lineage>
        <taxon>Bacteria</taxon>
        <taxon>Pseudomonadati</taxon>
        <taxon>Bacteroidota</taxon>
        <taxon>Flavobacteriia</taxon>
        <taxon>Flavobacteriales</taxon>
        <taxon>Flavobacteriaceae</taxon>
        <taxon>Flavobacterium</taxon>
    </lineage>
</organism>
<dbReference type="RefSeq" id="WP_379684975.1">
    <property type="nucleotide sequence ID" value="NZ_JBHLYW010000008.1"/>
</dbReference>
<gene>
    <name evidence="7" type="ORF">ACFFLS_10560</name>
</gene>
<keyword evidence="2 6" id="KW-0812">Transmembrane</keyword>
<dbReference type="InterPro" id="IPR001182">
    <property type="entry name" value="FtsW/RodA"/>
</dbReference>
<comment type="caution">
    <text evidence="7">The sequence shown here is derived from an EMBL/GenBank/DDBJ whole genome shotgun (WGS) entry which is preliminary data.</text>
</comment>
<name>A0ABV6BPV0_9FLAO</name>
<evidence type="ECO:0000313" key="7">
    <source>
        <dbReference type="EMBL" id="MFC0077484.1"/>
    </source>
</evidence>
<sequence length="93" mass="10794">MRKKAFLYLVITLISILLLCYFCFQYSNQKGYDTSQQGFSETKGKFIPEQHTDYIFTTVESEFSFSGICFIVAVMLLIVVIVWKKIIKRASKS</sequence>
<keyword evidence="4 6" id="KW-1133">Transmembrane helix</keyword>
<dbReference type="Pfam" id="PF01098">
    <property type="entry name" value="FTSW_RODA_SPOVE"/>
    <property type="match status" value="1"/>
</dbReference>